<gene>
    <name evidence="5" type="primary">recX</name>
    <name evidence="10" type="ORF">CLG94_03390</name>
</gene>
<evidence type="ECO:0000259" key="8">
    <source>
        <dbReference type="Pfam" id="PF21981"/>
    </source>
</evidence>
<dbReference type="PANTHER" id="PTHR33602:SF1">
    <property type="entry name" value="REGULATORY PROTEIN RECX FAMILY PROTEIN"/>
    <property type="match status" value="1"/>
</dbReference>
<feature type="region of interest" description="Disordered" evidence="6">
    <location>
        <begin position="1"/>
        <end position="39"/>
    </location>
</feature>
<protein>
    <recommendedName>
        <fullName evidence="3 5">Regulatory protein RecX</fullName>
    </recommendedName>
</protein>
<dbReference type="Pfam" id="PF21981">
    <property type="entry name" value="RecX_HTH3"/>
    <property type="match status" value="1"/>
</dbReference>
<feature type="domain" description="RecX third three-helical" evidence="8">
    <location>
        <begin position="157"/>
        <end position="186"/>
    </location>
</feature>
<proteinExistence type="inferred from homology"/>
<reference evidence="11" key="2">
    <citation type="journal article" date="2018" name="Environ. Microbiol.">
        <title>Bloom of a denitrifying methanotroph, 'Candidatus Methylomirabilis limnetica', in a deep stratified lake.</title>
        <authorList>
            <person name="Graf J.S."/>
            <person name="Mayr M.J."/>
            <person name="Marchant H.K."/>
            <person name="Tienken D."/>
            <person name="Hach P.F."/>
            <person name="Brand A."/>
            <person name="Schubert C.J."/>
            <person name="Kuypers M.M."/>
            <person name="Milucka J."/>
        </authorList>
    </citation>
    <scope>NUCLEOTIDE SEQUENCE [LARGE SCALE GENOMIC DNA]</scope>
    <source>
        <strain evidence="11">Zug</strain>
    </source>
</reference>
<keyword evidence="11" id="KW-1185">Reference proteome</keyword>
<dbReference type="AlphaFoldDB" id="A0A2T4U097"/>
<evidence type="ECO:0000256" key="4">
    <source>
        <dbReference type="ARBA" id="ARBA00022490"/>
    </source>
</evidence>
<dbReference type="Gene3D" id="1.10.10.10">
    <property type="entry name" value="Winged helix-like DNA-binding domain superfamily/Winged helix DNA-binding domain"/>
    <property type="match status" value="2"/>
</dbReference>
<comment type="caution">
    <text evidence="10">The sequence shown here is derived from an EMBL/GenBank/DDBJ whole genome shotgun (WGS) entry which is preliminary data.</text>
</comment>
<dbReference type="Pfam" id="PF21982">
    <property type="entry name" value="RecX_HTH1"/>
    <property type="match status" value="1"/>
</dbReference>
<dbReference type="InterPro" id="IPR053926">
    <property type="entry name" value="RecX_HTH_1st"/>
</dbReference>
<dbReference type="Pfam" id="PF02631">
    <property type="entry name" value="RecX_HTH2"/>
    <property type="match status" value="1"/>
</dbReference>
<organism evidence="10 11">
    <name type="scientific">Candidatus Methylomirabilis limnetica</name>
    <dbReference type="NCBI Taxonomy" id="2033718"/>
    <lineage>
        <taxon>Bacteria</taxon>
        <taxon>Candidatus Methylomirabilota</taxon>
        <taxon>Candidatus Methylomirabilia</taxon>
        <taxon>Candidatus Methylomirabilales</taxon>
        <taxon>Candidatus Methylomirabilaceae</taxon>
        <taxon>Candidatus Methylomirabilis</taxon>
    </lineage>
</organism>
<feature type="domain" description="RecX first three-helical" evidence="9">
    <location>
        <begin position="46"/>
        <end position="85"/>
    </location>
</feature>
<dbReference type="PANTHER" id="PTHR33602">
    <property type="entry name" value="REGULATORY PROTEIN RECX FAMILY PROTEIN"/>
    <property type="match status" value="1"/>
</dbReference>
<dbReference type="Proteomes" id="UP000241436">
    <property type="component" value="Unassembled WGS sequence"/>
</dbReference>
<comment type="function">
    <text evidence="5">Modulates RecA activity.</text>
</comment>
<comment type="similarity">
    <text evidence="2 5">Belongs to the RecX family.</text>
</comment>
<name>A0A2T4U097_9BACT</name>
<dbReference type="EMBL" id="NVQC01000013">
    <property type="protein sequence ID" value="PTL36728.1"/>
    <property type="molecule type" value="Genomic_DNA"/>
</dbReference>
<evidence type="ECO:0000259" key="7">
    <source>
        <dbReference type="Pfam" id="PF02631"/>
    </source>
</evidence>
<feature type="compositionally biased region" description="Basic and acidic residues" evidence="6">
    <location>
        <begin position="12"/>
        <end position="31"/>
    </location>
</feature>
<dbReference type="InterPro" id="IPR036388">
    <property type="entry name" value="WH-like_DNA-bd_sf"/>
</dbReference>
<sequence length="192" mass="22014">MEQQPQRLRPQGSRDRDLVGSTLDRRTEGRLSRTKASLKAKPPDAAYRVGVRLLTVRDRTRAELARLLAVRGFDRADSQVALDRLQEQGYLDDRRFATTWARSRLRTKPMGSYRLGKELEVKGVEEQLVREVLGDLYEEGEEPAARRAMAGKLSVLGRLPASARTLRVARFLQRRGFSSEMIWRLLHEEQQG</sequence>
<evidence type="ECO:0000256" key="5">
    <source>
        <dbReference type="HAMAP-Rule" id="MF_01114"/>
    </source>
</evidence>
<evidence type="ECO:0000256" key="3">
    <source>
        <dbReference type="ARBA" id="ARBA00018111"/>
    </source>
</evidence>
<keyword evidence="4 5" id="KW-0963">Cytoplasm</keyword>
<dbReference type="InterPro" id="IPR053925">
    <property type="entry name" value="RecX_HTH_3rd"/>
</dbReference>
<dbReference type="GO" id="GO:0005737">
    <property type="term" value="C:cytoplasm"/>
    <property type="evidence" value="ECO:0007669"/>
    <property type="project" value="UniProtKB-SubCell"/>
</dbReference>
<evidence type="ECO:0000256" key="1">
    <source>
        <dbReference type="ARBA" id="ARBA00004496"/>
    </source>
</evidence>
<reference evidence="10 11" key="1">
    <citation type="submission" date="2017-09" db="EMBL/GenBank/DDBJ databases">
        <title>Bloom of a denitrifying methanotroph, Candidatus Methylomirabilis limnetica, in a deep stratified lake.</title>
        <authorList>
            <person name="Graf J.S."/>
            <person name="Marchant H.K."/>
            <person name="Tienken D."/>
            <person name="Hach P.F."/>
            <person name="Brand A."/>
            <person name="Schubert C.J."/>
            <person name="Kuypers M.M."/>
            <person name="Milucka J."/>
        </authorList>
    </citation>
    <scope>NUCLEOTIDE SEQUENCE [LARGE SCALE GENOMIC DNA]</scope>
    <source>
        <strain evidence="10 11">Zug</strain>
    </source>
</reference>
<evidence type="ECO:0000256" key="6">
    <source>
        <dbReference type="SAM" id="MobiDB-lite"/>
    </source>
</evidence>
<dbReference type="HAMAP" id="MF_01114">
    <property type="entry name" value="RecX"/>
    <property type="match status" value="1"/>
</dbReference>
<evidence type="ECO:0000313" key="11">
    <source>
        <dbReference type="Proteomes" id="UP000241436"/>
    </source>
</evidence>
<evidence type="ECO:0000256" key="2">
    <source>
        <dbReference type="ARBA" id="ARBA00009695"/>
    </source>
</evidence>
<dbReference type="GO" id="GO:0006282">
    <property type="term" value="P:regulation of DNA repair"/>
    <property type="evidence" value="ECO:0007669"/>
    <property type="project" value="UniProtKB-UniRule"/>
</dbReference>
<evidence type="ECO:0000259" key="9">
    <source>
        <dbReference type="Pfam" id="PF21982"/>
    </source>
</evidence>
<dbReference type="InterPro" id="IPR053924">
    <property type="entry name" value="RecX_HTH_2nd"/>
</dbReference>
<accession>A0A2T4U097</accession>
<evidence type="ECO:0000313" key="10">
    <source>
        <dbReference type="EMBL" id="PTL36728.1"/>
    </source>
</evidence>
<feature type="domain" description="RecX second three-helical" evidence="7">
    <location>
        <begin position="92"/>
        <end position="133"/>
    </location>
</feature>
<dbReference type="InterPro" id="IPR003783">
    <property type="entry name" value="Regulatory_RecX"/>
</dbReference>
<comment type="subcellular location">
    <subcellularLocation>
        <location evidence="1 5">Cytoplasm</location>
    </subcellularLocation>
</comment>